<keyword evidence="2" id="KW-1185">Reference proteome</keyword>
<dbReference type="Pfam" id="PF00702">
    <property type="entry name" value="Hydrolase"/>
    <property type="match status" value="1"/>
</dbReference>
<sequence length="220" mass="24549">MTITNTTRMTLKAIQSGHTQIKGVVFDMDGTLCKPQTWMFGQMRSALGLDKGIDLLTYVHSLPEKEQEEAQEILRKIERKAMVEMIPQPGLNQLMDYLDVKGIPKAICTRNFPVPVDHLLTSFLPEHTIGPIITRDFMPTKPHPAGILHIAEQWGISAKNIIMVGDSIDDMEAGDKAGAATILIESDVNDHIKDVLQTDVVVQRLDEIIFCIENGFDTKN</sequence>
<dbReference type="OrthoDB" id="426235at2759"/>
<dbReference type="NCBIfam" id="TIGR01549">
    <property type="entry name" value="HAD-SF-IA-v1"/>
    <property type="match status" value="1"/>
</dbReference>
<proteinExistence type="predicted"/>
<dbReference type="GO" id="GO:0033883">
    <property type="term" value="F:pyridoxal phosphatase activity"/>
    <property type="evidence" value="ECO:0007669"/>
    <property type="project" value="EnsemblFungi"/>
</dbReference>
<dbReference type="InterPro" id="IPR006439">
    <property type="entry name" value="HAD-SF_hydro_IA"/>
</dbReference>
<dbReference type="PANTHER" id="PTHR43885:SF1">
    <property type="entry name" value="SUPERFAMILY HYDROLASE, PUTATIVE (AFU_ORTHOLOGUE AFUA_4G13290)-RELATED"/>
    <property type="match status" value="1"/>
</dbReference>
<gene>
    <name evidence="1" type="ORF">NADFUDRAFT_81389</name>
</gene>
<dbReference type="PANTHER" id="PTHR43885">
    <property type="entry name" value="HALOACID DEHALOGENASE-LIKE HYDROLASE"/>
    <property type="match status" value="1"/>
</dbReference>
<dbReference type="AlphaFoldDB" id="A0A1E3PU11"/>
<protein>
    <submittedName>
        <fullName evidence="1">HAD-like protein</fullName>
    </submittedName>
</protein>
<dbReference type="Gene3D" id="1.10.260.80">
    <property type="match status" value="1"/>
</dbReference>
<organism evidence="1 2">
    <name type="scientific">Nadsonia fulvescens var. elongata DSM 6958</name>
    <dbReference type="NCBI Taxonomy" id="857566"/>
    <lineage>
        <taxon>Eukaryota</taxon>
        <taxon>Fungi</taxon>
        <taxon>Dikarya</taxon>
        <taxon>Ascomycota</taxon>
        <taxon>Saccharomycotina</taxon>
        <taxon>Dipodascomycetes</taxon>
        <taxon>Dipodascales</taxon>
        <taxon>Dipodascales incertae sedis</taxon>
        <taxon>Nadsonia</taxon>
    </lineage>
</organism>
<dbReference type="Gene3D" id="3.40.50.1000">
    <property type="entry name" value="HAD superfamily/HAD-like"/>
    <property type="match status" value="1"/>
</dbReference>
<dbReference type="InterPro" id="IPR036412">
    <property type="entry name" value="HAD-like_sf"/>
</dbReference>
<evidence type="ECO:0000313" key="1">
    <source>
        <dbReference type="EMBL" id="ODQ68422.1"/>
    </source>
</evidence>
<accession>A0A1E3PU11</accession>
<reference evidence="1 2" key="1">
    <citation type="journal article" date="2016" name="Proc. Natl. Acad. Sci. U.S.A.">
        <title>Comparative genomics of biotechnologically important yeasts.</title>
        <authorList>
            <person name="Riley R."/>
            <person name="Haridas S."/>
            <person name="Wolfe K.H."/>
            <person name="Lopes M.R."/>
            <person name="Hittinger C.T."/>
            <person name="Goeker M."/>
            <person name="Salamov A.A."/>
            <person name="Wisecaver J.H."/>
            <person name="Long T.M."/>
            <person name="Calvey C.H."/>
            <person name="Aerts A.L."/>
            <person name="Barry K.W."/>
            <person name="Choi C."/>
            <person name="Clum A."/>
            <person name="Coughlan A.Y."/>
            <person name="Deshpande S."/>
            <person name="Douglass A.P."/>
            <person name="Hanson S.J."/>
            <person name="Klenk H.-P."/>
            <person name="LaButti K.M."/>
            <person name="Lapidus A."/>
            <person name="Lindquist E.A."/>
            <person name="Lipzen A.M."/>
            <person name="Meier-Kolthoff J.P."/>
            <person name="Ohm R.A."/>
            <person name="Otillar R.P."/>
            <person name="Pangilinan J.L."/>
            <person name="Peng Y."/>
            <person name="Rokas A."/>
            <person name="Rosa C.A."/>
            <person name="Scheuner C."/>
            <person name="Sibirny A.A."/>
            <person name="Slot J.C."/>
            <person name="Stielow J.B."/>
            <person name="Sun H."/>
            <person name="Kurtzman C.P."/>
            <person name="Blackwell M."/>
            <person name="Grigoriev I.V."/>
            <person name="Jeffries T.W."/>
        </authorList>
    </citation>
    <scope>NUCLEOTIDE SEQUENCE [LARGE SCALE GENOMIC DNA]</scope>
    <source>
        <strain evidence="1 2">DSM 6958</strain>
    </source>
</reference>
<name>A0A1E3PU11_9ASCO</name>
<dbReference type="SFLD" id="SFLDG01129">
    <property type="entry name" value="C1.5:_HAD__Beta-PGM__Phosphata"/>
    <property type="match status" value="1"/>
</dbReference>
<dbReference type="STRING" id="857566.A0A1E3PU11"/>
<dbReference type="EMBL" id="KV454406">
    <property type="protein sequence ID" value="ODQ68422.1"/>
    <property type="molecule type" value="Genomic_DNA"/>
</dbReference>
<dbReference type="SUPFAM" id="SSF56784">
    <property type="entry name" value="HAD-like"/>
    <property type="match status" value="1"/>
</dbReference>
<dbReference type="NCBIfam" id="TIGR01509">
    <property type="entry name" value="HAD-SF-IA-v3"/>
    <property type="match status" value="1"/>
</dbReference>
<dbReference type="InterPro" id="IPR023214">
    <property type="entry name" value="HAD_sf"/>
</dbReference>
<dbReference type="SFLD" id="SFLDS00003">
    <property type="entry name" value="Haloacid_Dehalogenase"/>
    <property type="match status" value="1"/>
</dbReference>
<dbReference type="Proteomes" id="UP000095009">
    <property type="component" value="Unassembled WGS sequence"/>
</dbReference>
<evidence type="ECO:0000313" key="2">
    <source>
        <dbReference type="Proteomes" id="UP000095009"/>
    </source>
</evidence>